<proteinExistence type="predicted"/>
<evidence type="ECO:0000313" key="1">
    <source>
        <dbReference type="EMBL" id="GAA1527552.1"/>
    </source>
</evidence>
<evidence type="ECO:0000313" key="2">
    <source>
        <dbReference type="Proteomes" id="UP001501470"/>
    </source>
</evidence>
<sequence>MSLIVGRRPIRSILAAPTLTTHDPVKLVYPGVHKVFRIMRWPRRPATGCGAHAQSGRAERWLCERSEHWGSGVRIPRRAPPRQRWGGELQRS</sequence>
<dbReference type="EMBL" id="BAAAQD010000010">
    <property type="protein sequence ID" value="GAA1527552.1"/>
    <property type="molecule type" value="Genomic_DNA"/>
</dbReference>
<name>A0ABP4LMP8_9ACTN</name>
<gene>
    <name evidence="1" type="ORF">GCM10009827_050740</name>
</gene>
<dbReference type="Proteomes" id="UP001501470">
    <property type="component" value="Unassembled WGS sequence"/>
</dbReference>
<protein>
    <submittedName>
        <fullName evidence="1">Uncharacterized protein</fullName>
    </submittedName>
</protein>
<reference evidence="2" key="1">
    <citation type="journal article" date="2019" name="Int. J. Syst. Evol. Microbiol.">
        <title>The Global Catalogue of Microorganisms (GCM) 10K type strain sequencing project: providing services to taxonomists for standard genome sequencing and annotation.</title>
        <authorList>
            <consortium name="The Broad Institute Genomics Platform"/>
            <consortium name="The Broad Institute Genome Sequencing Center for Infectious Disease"/>
            <person name="Wu L."/>
            <person name="Ma J."/>
        </authorList>
    </citation>
    <scope>NUCLEOTIDE SEQUENCE [LARGE SCALE GENOMIC DNA]</scope>
    <source>
        <strain evidence="2">JCM 15933</strain>
    </source>
</reference>
<keyword evidence="2" id="KW-1185">Reference proteome</keyword>
<organism evidence="1 2">
    <name type="scientific">Dactylosporangium maewongense</name>
    <dbReference type="NCBI Taxonomy" id="634393"/>
    <lineage>
        <taxon>Bacteria</taxon>
        <taxon>Bacillati</taxon>
        <taxon>Actinomycetota</taxon>
        <taxon>Actinomycetes</taxon>
        <taxon>Micromonosporales</taxon>
        <taxon>Micromonosporaceae</taxon>
        <taxon>Dactylosporangium</taxon>
    </lineage>
</organism>
<accession>A0ABP4LMP8</accession>
<comment type="caution">
    <text evidence="1">The sequence shown here is derived from an EMBL/GenBank/DDBJ whole genome shotgun (WGS) entry which is preliminary data.</text>
</comment>